<accession>L0HFK5</accession>
<dbReference type="InterPro" id="IPR011991">
    <property type="entry name" value="ArsR-like_HTH"/>
</dbReference>
<dbReference type="RefSeq" id="WP_015285062.1">
    <property type="nucleotide sequence ID" value="NC_019943.1"/>
</dbReference>
<evidence type="ECO:0000313" key="3">
    <source>
        <dbReference type="Proteomes" id="UP000010824"/>
    </source>
</evidence>
<evidence type="ECO:0000313" key="2">
    <source>
        <dbReference type="EMBL" id="AGB02098.1"/>
    </source>
</evidence>
<dbReference type="Pfam" id="PF01022">
    <property type="entry name" value="HTH_5"/>
    <property type="match status" value="1"/>
</dbReference>
<dbReference type="GeneID" id="14310362"/>
<dbReference type="InterPro" id="IPR036388">
    <property type="entry name" value="WH-like_DNA-bd_sf"/>
</dbReference>
<dbReference type="PANTHER" id="PTHR38600:SF1">
    <property type="entry name" value="TRANSCRIPTIONAL REGULATORY PROTEIN"/>
    <property type="match status" value="1"/>
</dbReference>
<dbReference type="InterPro" id="IPR036390">
    <property type="entry name" value="WH_DNA-bd_sf"/>
</dbReference>
<sequence length="99" mass="11450" precursor="true">MKQILWWLIAGSRGGLNRARIIMALQKRPYNANQLTQLSGLDYKTVRHHLDVLKKHHVITATGEDYGTMYFLSETMKTSFDDFLAIWKQVDIPGEAQEE</sequence>
<protein>
    <submittedName>
        <fullName evidence="2">Putative transcriptional regulator</fullName>
    </submittedName>
</protein>
<feature type="domain" description="HTH arsR-type" evidence="1">
    <location>
        <begin position="17"/>
        <end position="55"/>
    </location>
</feature>
<keyword evidence="3" id="KW-1185">Reference proteome</keyword>
<dbReference type="EMBL" id="CP003167">
    <property type="protein sequence ID" value="AGB02098.1"/>
    <property type="molecule type" value="Genomic_DNA"/>
</dbReference>
<dbReference type="STRING" id="593750.Metfor_1049"/>
<dbReference type="Gene3D" id="1.10.10.10">
    <property type="entry name" value="Winged helix-like DNA-binding domain superfamily/Winged helix DNA-binding domain"/>
    <property type="match status" value="1"/>
</dbReference>
<dbReference type="PANTHER" id="PTHR38600">
    <property type="entry name" value="TRANSCRIPTIONAL REGULATORY PROTEIN"/>
    <property type="match status" value="1"/>
</dbReference>
<evidence type="ECO:0000259" key="1">
    <source>
        <dbReference type="Pfam" id="PF01022"/>
    </source>
</evidence>
<dbReference type="CDD" id="cd00090">
    <property type="entry name" value="HTH_ARSR"/>
    <property type="match status" value="1"/>
</dbReference>
<proteinExistence type="predicted"/>
<dbReference type="eggNOG" id="arCOG00731">
    <property type="taxonomic scope" value="Archaea"/>
</dbReference>
<name>L0HFK5_METFS</name>
<dbReference type="OrthoDB" id="35765at2157"/>
<dbReference type="GO" id="GO:0003700">
    <property type="term" value="F:DNA-binding transcription factor activity"/>
    <property type="evidence" value="ECO:0007669"/>
    <property type="project" value="InterPro"/>
</dbReference>
<dbReference type="KEGG" id="mfo:Metfor_1049"/>
<dbReference type="InterPro" id="IPR001845">
    <property type="entry name" value="HTH_ArsR_DNA-bd_dom"/>
</dbReference>
<reference evidence="3" key="1">
    <citation type="submission" date="2011-12" db="EMBL/GenBank/DDBJ databases">
        <title>Complete sequence of Methanoregula formicicum SMSP.</title>
        <authorList>
            <person name="Lucas S."/>
            <person name="Han J."/>
            <person name="Lapidus A."/>
            <person name="Cheng J.-F."/>
            <person name="Goodwin L."/>
            <person name="Pitluck S."/>
            <person name="Peters L."/>
            <person name="Ovchinnikova G."/>
            <person name="Teshima H."/>
            <person name="Detter J.C."/>
            <person name="Han C."/>
            <person name="Tapia R."/>
            <person name="Land M."/>
            <person name="Hauser L."/>
            <person name="Kyrpides N."/>
            <person name="Ivanova N."/>
            <person name="Pagani I."/>
            <person name="Imachi H."/>
            <person name="Tamaki H."/>
            <person name="Sekiguchi Y."/>
            <person name="Kamagata Y."/>
            <person name="Cadillo-Quiroz H."/>
            <person name="Zinder S."/>
            <person name="Liu W.-T."/>
            <person name="Woyke T."/>
        </authorList>
    </citation>
    <scope>NUCLEOTIDE SEQUENCE [LARGE SCALE GENOMIC DNA]</scope>
    <source>
        <strain evidence="3">DSM 22288 / NBRC 105244 / SMSP</strain>
    </source>
</reference>
<dbReference type="AlphaFoldDB" id="L0HFK5"/>
<reference evidence="2 3" key="2">
    <citation type="journal article" date="2014" name="Genome Announc.">
        <title>Complete Genome Sequence of Methanoregula formicica SMSPT, a Mesophilic Hydrogenotrophic Methanogen Isolated from a Methanogenic Upflow Anaerobic Sludge Blanket Reactor.</title>
        <authorList>
            <person name="Yamamoto K."/>
            <person name="Tamaki H."/>
            <person name="Cadillo-Quiroz H."/>
            <person name="Imachi H."/>
            <person name="Kyrpides N."/>
            <person name="Woyke T."/>
            <person name="Goodwin L."/>
            <person name="Zinder S.H."/>
            <person name="Kamagata Y."/>
            <person name="Liu W.T."/>
        </authorList>
    </citation>
    <scope>NUCLEOTIDE SEQUENCE [LARGE SCALE GENOMIC DNA]</scope>
    <source>
        <strain evidence="3">DSM 22288 / NBRC 105244 / SMSP</strain>
    </source>
</reference>
<dbReference type="HOGENOM" id="CLU_153620_0_0_2"/>
<dbReference type="InParanoid" id="L0HFK5"/>
<gene>
    <name evidence="2" type="ordered locus">Metfor_1049</name>
</gene>
<dbReference type="Proteomes" id="UP000010824">
    <property type="component" value="Chromosome"/>
</dbReference>
<organism evidence="2 3">
    <name type="scientific">Methanoregula formicica (strain DSM 22288 / NBRC 105244 / SMSP)</name>
    <dbReference type="NCBI Taxonomy" id="593750"/>
    <lineage>
        <taxon>Archaea</taxon>
        <taxon>Methanobacteriati</taxon>
        <taxon>Methanobacteriota</taxon>
        <taxon>Stenosarchaea group</taxon>
        <taxon>Methanomicrobia</taxon>
        <taxon>Methanomicrobiales</taxon>
        <taxon>Methanoregulaceae</taxon>
        <taxon>Methanoregula</taxon>
    </lineage>
</organism>
<dbReference type="SUPFAM" id="SSF46785">
    <property type="entry name" value="Winged helix' DNA-binding domain"/>
    <property type="match status" value="1"/>
</dbReference>